<gene>
    <name evidence="3" type="ORF">H0E87_007100</name>
</gene>
<keyword evidence="2" id="KW-1133">Transmembrane helix</keyword>
<comment type="caution">
    <text evidence="3">The sequence shown here is derived from an EMBL/GenBank/DDBJ whole genome shotgun (WGS) entry which is preliminary data.</text>
</comment>
<proteinExistence type="predicted"/>
<keyword evidence="2" id="KW-0812">Transmembrane</keyword>
<dbReference type="EMBL" id="JACEGQ020000003">
    <property type="protein sequence ID" value="KAH8514116.1"/>
    <property type="molecule type" value="Genomic_DNA"/>
</dbReference>
<dbReference type="Proteomes" id="UP000807159">
    <property type="component" value="Chromosome 3"/>
</dbReference>
<evidence type="ECO:0000313" key="3">
    <source>
        <dbReference type="EMBL" id="KAH8514116.1"/>
    </source>
</evidence>
<protein>
    <submittedName>
        <fullName evidence="3">Uncharacterized protein</fullName>
    </submittedName>
</protein>
<name>A0A8T2ZA16_POPDE</name>
<evidence type="ECO:0000256" key="1">
    <source>
        <dbReference type="SAM" id="MobiDB-lite"/>
    </source>
</evidence>
<organism evidence="3 4">
    <name type="scientific">Populus deltoides</name>
    <name type="common">Eastern poplar</name>
    <name type="synonym">Eastern cottonwood</name>
    <dbReference type="NCBI Taxonomy" id="3696"/>
    <lineage>
        <taxon>Eukaryota</taxon>
        <taxon>Viridiplantae</taxon>
        <taxon>Streptophyta</taxon>
        <taxon>Embryophyta</taxon>
        <taxon>Tracheophyta</taxon>
        <taxon>Spermatophyta</taxon>
        <taxon>Magnoliopsida</taxon>
        <taxon>eudicotyledons</taxon>
        <taxon>Gunneridae</taxon>
        <taxon>Pentapetalae</taxon>
        <taxon>rosids</taxon>
        <taxon>fabids</taxon>
        <taxon>Malpighiales</taxon>
        <taxon>Salicaceae</taxon>
        <taxon>Saliceae</taxon>
        <taxon>Populus</taxon>
    </lineage>
</organism>
<keyword evidence="2" id="KW-0472">Membrane</keyword>
<keyword evidence="4" id="KW-1185">Reference proteome</keyword>
<dbReference type="AlphaFoldDB" id="A0A8T2ZA16"/>
<evidence type="ECO:0000256" key="2">
    <source>
        <dbReference type="SAM" id="Phobius"/>
    </source>
</evidence>
<reference evidence="3" key="1">
    <citation type="journal article" date="2021" name="J. Hered.">
        <title>Genome Assembly of Salicaceae Populus deltoides (Eastern Cottonwood) I-69 Based on Nanopore Sequencing and Hi-C Technologies.</title>
        <authorList>
            <person name="Bai S."/>
            <person name="Wu H."/>
            <person name="Zhang J."/>
            <person name="Pan Z."/>
            <person name="Zhao W."/>
            <person name="Li Z."/>
            <person name="Tong C."/>
        </authorList>
    </citation>
    <scope>NUCLEOTIDE SEQUENCE</scope>
    <source>
        <tissue evidence="3">Leaf</tissue>
    </source>
</reference>
<accession>A0A8T2ZA16</accession>
<feature type="transmembrane region" description="Helical" evidence="2">
    <location>
        <begin position="139"/>
        <end position="161"/>
    </location>
</feature>
<feature type="region of interest" description="Disordered" evidence="1">
    <location>
        <begin position="23"/>
        <end position="55"/>
    </location>
</feature>
<sequence length="162" mass="18278">MAFSRSALISRLLSLNHPRPAVTSARSFHATTSTLSAPPKDDPADSTQSLEQNEDMETLAEKASRMISDMKEKIKSINPDFQFPNFDNREDFESLTKTAHRMVSDMRKKIKADHPGYLSLITISFCKFCRAVIMGRFCIFFLNVSVQGLKGLIIELAMLLFL</sequence>
<evidence type="ECO:0000313" key="4">
    <source>
        <dbReference type="Proteomes" id="UP000807159"/>
    </source>
</evidence>
<feature type="compositionally biased region" description="Polar residues" evidence="1">
    <location>
        <begin position="24"/>
        <end position="36"/>
    </location>
</feature>